<accession>A0AAE4ALB0</accession>
<dbReference type="InterPro" id="IPR003594">
    <property type="entry name" value="HATPase_dom"/>
</dbReference>
<dbReference type="CDD" id="cd00082">
    <property type="entry name" value="HisKA"/>
    <property type="match status" value="1"/>
</dbReference>
<dbReference type="SUPFAM" id="SSF47384">
    <property type="entry name" value="Homodimeric domain of signal transducing histidine kinase"/>
    <property type="match status" value="1"/>
</dbReference>
<evidence type="ECO:0000256" key="6">
    <source>
        <dbReference type="ARBA" id="ARBA00022777"/>
    </source>
</evidence>
<name>A0AAE4ALB0_9FIRM</name>
<evidence type="ECO:0000259" key="10">
    <source>
        <dbReference type="PROSITE" id="PS50109"/>
    </source>
</evidence>
<dbReference type="PROSITE" id="PS50109">
    <property type="entry name" value="HIS_KIN"/>
    <property type="match status" value="1"/>
</dbReference>
<sequence length="512" mass="57245">MRHSIWVRFTCLIFSVLAVLVGIAFILNTWGLEGFYRAQKVKDIERAYASINTEVMRNGNRSTRISQILNAYSDIYNITIAVMDSADSSLLQSTERGRSYLFRRAQKYLFNGSFRTQTAVLAQTENYTIISAYDDESDAVNIDCFAYCGDNQTMLLMTTPVSNLKESVILANRFLGYIGLLILLVGALMVFFMTRQITRPIQRLAALSKKMGGLDFSERYCGKSRDEIGVLGSNMNAMAEKLEETIRKLKEANAELQEDIRRKEEIDEMRKAFIANVSHELKTPIALIQGYAEGLDDGVCEDPENRRYYLNVIIDEAGKMNSLVKQLLTLSKLESGAPELSRENFDLTELVRGVLHATKMMAENQGASVRASFVNAVSGEQELRVPVLVNADEFKIEEVLTNYISNALHHVNEGGSIAVSVEPRGERIRLAVYNTGSSIPEEDLPHLWDKFYKVDKAHSRTYGGSGIGLSIVKAIMEAHGMPYGVENCPGGVRFFVELEAVKSEAGNHNPQH</sequence>
<keyword evidence="9" id="KW-0812">Transmembrane</keyword>
<dbReference type="Gene3D" id="3.30.565.10">
    <property type="entry name" value="Histidine kinase-like ATPase, C-terminal domain"/>
    <property type="match status" value="1"/>
</dbReference>
<dbReference type="SUPFAM" id="SSF158472">
    <property type="entry name" value="HAMP domain-like"/>
    <property type="match status" value="1"/>
</dbReference>
<dbReference type="InterPro" id="IPR003660">
    <property type="entry name" value="HAMP_dom"/>
</dbReference>
<keyword evidence="7" id="KW-0902">Two-component regulatory system</keyword>
<evidence type="ECO:0000313" key="13">
    <source>
        <dbReference type="Proteomes" id="UP001241537"/>
    </source>
</evidence>
<dbReference type="Pfam" id="PF02518">
    <property type="entry name" value="HATPase_c"/>
    <property type="match status" value="1"/>
</dbReference>
<evidence type="ECO:0000256" key="5">
    <source>
        <dbReference type="ARBA" id="ARBA00022679"/>
    </source>
</evidence>
<keyword evidence="13" id="KW-1185">Reference proteome</keyword>
<protein>
    <recommendedName>
        <fullName evidence="3">histidine kinase</fullName>
        <ecNumber evidence="3">2.7.13.3</ecNumber>
    </recommendedName>
</protein>
<evidence type="ECO:0000256" key="2">
    <source>
        <dbReference type="ARBA" id="ARBA00004370"/>
    </source>
</evidence>
<keyword evidence="9" id="KW-1133">Transmembrane helix</keyword>
<keyword evidence="4" id="KW-0597">Phosphoprotein</keyword>
<feature type="transmembrane region" description="Helical" evidence="9">
    <location>
        <begin position="174"/>
        <end position="193"/>
    </location>
</feature>
<evidence type="ECO:0000256" key="9">
    <source>
        <dbReference type="SAM" id="Phobius"/>
    </source>
</evidence>
<keyword evidence="5" id="KW-0808">Transferase</keyword>
<evidence type="ECO:0000256" key="7">
    <source>
        <dbReference type="ARBA" id="ARBA00023012"/>
    </source>
</evidence>
<dbReference type="SMART" id="SM00387">
    <property type="entry name" value="HATPase_c"/>
    <property type="match status" value="1"/>
</dbReference>
<dbReference type="InterPro" id="IPR003661">
    <property type="entry name" value="HisK_dim/P_dom"/>
</dbReference>
<dbReference type="PANTHER" id="PTHR45453">
    <property type="entry name" value="PHOSPHATE REGULON SENSOR PROTEIN PHOR"/>
    <property type="match status" value="1"/>
</dbReference>
<dbReference type="GO" id="GO:0016036">
    <property type="term" value="P:cellular response to phosphate starvation"/>
    <property type="evidence" value="ECO:0007669"/>
    <property type="project" value="TreeGrafter"/>
</dbReference>
<keyword evidence="8" id="KW-0175">Coiled coil</keyword>
<dbReference type="EMBL" id="JAUSTO010000011">
    <property type="protein sequence ID" value="MDQ0153039.1"/>
    <property type="molecule type" value="Genomic_DNA"/>
</dbReference>
<dbReference type="InterPro" id="IPR036890">
    <property type="entry name" value="HATPase_C_sf"/>
</dbReference>
<dbReference type="InterPro" id="IPR050351">
    <property type="entry name" value="BphY/WalK/GraS-like"/>
</dbReference>
<comment type="subcellular location">
    <subcellularLocation>
        <location evidence="2">Membrane</location>
    </subcellularLocation>
</comment>
<dbReference type="SMART" id="SM00388">
    <property type="entry name" value="HisKA"/>
    <property type="match status" value="1"/>
</dbReference>
<comment type="caution">
    <text evidence="12">The sequence shown here is derived from an EMBL/GenBank/DDBJ whole genome shotgun (WGS) entry which is preliminary data.</text>
</comment>
<dbReference type="PANTHER" id="PTHR45453:SF3">
    <property type="entry name" value="HISTIDINE KINASE"/>
    <property type="match status" value="1"/>
</dbReference>
<keyword evidence="9" id="KW-0472">Membrane</keyword>
<gene>
    <name evidence="12" type="ORF">J2S20_001746</name>
</gene>
<evidence type="ECO:0000313" key="12">
    <source>
        <dbReference type="EMBL" id="MDQ0153039.1"/>
    </source>
</evidence>
<feature type="coiled-coil region" evidence="8">
    <location>
        <begin position="232"/>
        <end position="269"/>
    </location>
</feature>
<evidence type="ECO:0000259" key="11">
    <source>
        <dbReference type="PROSITE" id="PS50885"/>
    </source>
</evidence>
<dbReference type="Gene3D" id="6.10.340.10">
    <property type="match status" value="1"/>
</dbReference>
<dbReference type="InterPro" id="IPR004358">
    <property type="entry name" value="Sig_transdc_His_kin-like_C"/>
</dbReference>
<dbReference type="RefSeq" id="WP_307255042.1">
    <property type="nucleotide sequence ID" value="NZ_JAUSTO010000011.1"/>
</dbReference>
<feature type="transmembrane region" description="Helical" evidence="9">
    <location>
        <begin position="6"/>
        <end position="27"/>
    </location>
</feature>
<evidence type="ECO:0000256" key="3">
    <source>
        <dbReference type="ARBA" id="ARBA00012438"/>
    </source>
</evidence>
<proteinExistence type="predicted"/>
<comment type="catalytic activity">
    <reaction evidence="1">
        <text>ATP + protein L-histidine = ADP + protein N-phospho-L-histidine.</text>
        <dbReference type="EC" id="2.7.13.3"/>
    </reaction>
</comment>
<dbReference type="InterPro" id="IPR036097">
    <property type="entry name" value="HisK_dim/P_sf"/>
</dbReference>
<dbReference type="CDD" id="cd06225">
    <property type="entry name" value="HAMP"/>
    <property type="match status" value="1"/>
</dbReference>
<keyword evidence="6 12" id="KW-0418">Kinase</keyword>
<dbReference type="AlphaFoldDB" id="A0AAE4ALB0"/>
<dbReference type="GO" id="GO:0005886">
    <property type="term" value="C:plasma membrane"/>
    <property type="evidence" value="ECO:0007669"/>
    <property type="project" value="TreeGrafter"/>
</dbReference>
<dbReference type="InterPro" id="IPR005467">
    <property type="entry name" value="His_kinase_dom"/>
</dbReference>
<reference evidence="12" key="1">
    <citation type="submission" date="2023-07" db="EMBL/GenBank/DDBJ databases">
        <title>Genomic Encyclopedia of Type Strains, Phase IV (KMG-IV): sequencing the most valuable type-strain genomes for metagenomic binning, comparative biology and taxonomic classification.</title>
        <authorList>
            <person name="Goeker M."/>
        </authorList>
    </citation>
    <scope>NUCLEOTIDE SEQUENCE</scope>
    <source>
        <strain evidence="12">DSM 19659</strain>
    </source>
</reference>
<organism evidence="12 13">
    <name type="scientific">Moryella indoligenes</name>
    <dbReference type="NCBI Taxonomy" id="371674"/>
    <lineage>
        <taxon>Bacteria</taxon>
        <taxon>Bacillati</taxon>
        <taxon>Bacillota</taxon>
        <taxon>Clostridia</taxon>
        <taxon>Lachnospirales</taxon>
        <taxon>Lachnospiraceae</taxon>
        <taxon>Moryella</taxon>
    </lineage>
</organism>
<dbReference type="FunFam" id="1.10.287.130:FF:000001">
    <property type="entry name" value="Two-component sensor histidine kinase"/>
    <property type="match status" value="1"/>
</dbReference>
<dbReference type="EC" id="2.7.13.3" evidence="3"/>
<dbReference type="PRINTS" id="PR00344">
    <property type="entry name" value="BCTRLSENSOR"/>
</dbReference>
<dbReference type="GO" id="GO:0004721">
    <property type="term" value="F:phosphoprotein phosphatase activity"/>
    <property type="evidence" value="ECO:0007669"/>
    <property type="project" value="TreeGrafter"/>
</dbReference>
<evidence type="ECO:0000256" key="4">
    <source>
        <dbReference type="ARBA" id="ARBA00022553"/>
    </source>
</evidence>
<dbReference type="Gene3D" id="1.10.287.130">
    <property type="match status" value="1"/>
</dbReference>
<evidence type="ECO:0000256" key="8">
    <source>
        <dbReference type="SAM" id="Coils"/>
    </source>
</evidence>
<dbReference type="Pfam" id="PF00672">
    <property type="entry name" value="HAMP"/>
    <property type="match status" value="1"/>
</dbReference>
<feature type="domain" description="HAMP" evidence="11">
    <location>
        <begin position="195"/>
        <end position="247"/>
    </location>
</feature>
<dbReference type="GO" id="GO:0000155">
    <property type="term" value="F:phosphorelay sensor kinase activity"/>
    <property type="evidence" value="ECO:0007669"/>
    <property type="project" value="InterPro"/>
</dbReference>
<dbReference type="SUPFAM" id="SSF55874">
    <property type="entry name" value="ATPase domain of HSP90 chaperone/DNA topoisomerase II/histidine kinase"/>
    <property type="match status" value="1"/>
</dbReference>
<dbReference type="SMART" id="SM00304">
    <property type="entry name" value="HAMP"/>
    <property type="match status" value="1"/>
</dbReference>
<dbReference type="Pfam" id="PF00512">
    <property type="entry name" value="HisKA"/>
    <property type="match status" value="1"/>
</dbReference>
<feature type="domain" description="Histidine kinase" evidence="10">
    <location>
        <begin position="276"/>
        <end position="502"/>
    </location>
</feature>
<dbReference type="PROSITE" id="PS50885">
    <property type="entry name" value="HAMP"/>
    <property type="match status" value="1"/>
</dbReference>
<dbReference type="Proteomes" id="UP001241537">
    <property type="component" value="Unassembled WGS sequence"/>
</dbReference>
<evidence type="ECO:0000256" key="1">
    <source>
        <dbReference type="ARBA" id="ARBA00000085"/>
    </source>
</evidence>